<proteinExistence type="predicted"/>
<organism evidence="1 2">
    <name type="scientific">Maribacter confluentis</name>
    <dbReference type="NCBI Taxonomy" id="1656093"/>
    <lineage>
        <taxon>Bacteria</taxon>
        <taxon>Pseudomonadati</taxon>
        <taxon>Bacteroidota</taxon>
        <taxon>Flavobacteriia</taxon>
        <taxon>Flavobacteriales</taxon>
        <taxon>Flavobacteriaceae</taxon>
        <taxon>Maribacter</taxon>
    </lineage>
</organism>
<sequence>MSFKLFVSLFLLAFLYNCKIDDGLDCAVIDCATEQIFSIEFLDEEGTNLITNETYKLDTIEIKIDGTSVELIPLDSTKLVTFIIVGAIGETSYSIKLNPNETDTLVLTTVEPRTNINQCCTALPIIEKVSYNLKQKNIIQMDNGFEKISVIK</sequence>
<dbReference type="Proteomes" id="UP001168579">
    <property type="component" value="Unassembled WGS sequence"/>
</dbReference>
<protein>
    <submittedName>
        <fullName evidence="1">Uncharacterized protein</fullName>
    </submittedName>
</protein>
<evidence type="ECO:0000313" key="1">
    <source>
        <dbReference type="EMBL" id="MDO1512711.1"/>
    </source>
</evidence>
<evidence type="ECO:0000313" key="2">
    <source>
        <dbReference type="Proteomes" id="UP001168579"/>
    </source>
</evidence>
<dbReference type="EMBL" id="JAUKUC010000001">
    <property type="protein sequence ID" value="MDO1512711.1"/>
    <property type="molecule type" value="Genomic_DNA"/>
</dbReference>
<accession>A0ABT8RP86</accession>
<reference evidence="1" key="1">
    <citation type="journal article" date="2014" name="Int. J. Syst. Evol. Microbiol.">
        <title>Complete genome of a new Firmicutes species belonging to the dominant human colonic microbiota ('Ruminococcus bicirculans') reveals two chromosomes and a selective capacity to utilize plant glucans.</title>
        <authorList>
            <consortium name="NISC Comparative Sequencing Program"/>
            <person name="Wegmann U."/>
            <person name="Louis P."/>
            <person name="Goesmann A."/>
            <person name="Henrissat B."/>
            <person name="Duncan S.H."/>
            <person name="Flint H.J."/>
        </authorList>
    </citation>
    <scope>NUCLEOTIDE SEQUENCE</scope>
    <source>
        <strain evidence="1">CECT 8869</strain>
    </source>
</reference>
<dbReference type="RefSeq" id="WP_304435734.1">
    <property type="nucleotide sequence ID" value="NZ_JAUKUC010000001.1"/>
</dbReference>
<reference evidence="1" key="2">
    <citation type="submission" date="2023-06" db="EMBL/GenBank/DDBJ databases">
        <authorList>
            <person name="Lucena T."/>
            <person name="Sun Q."/>
        </authorList>
    </citation>
    <scope>NUCLEOTIDE SEQUENCE</scope>
    <source>
        <strain evidence="1">CECT 8869</strain>
    </source>
</reference>
<keyword evidence="2" id="KW-1185">Reference proteome</keyword>
<name>A0ABT8RP86_9FLAO</name>
<gene>
    <name evidence="1" type="ORF">Q2T41_08590</name>
</gene>
<comment type="caution">
    <text evidence="1">The sequence shown here is derived from an EMBL/GenBank/DDBJ whole genome shotgun (WGS) entry which is preliminary data.</text>
</comment>